<dbReference type="InterPro" id="IPR036388">
    <property type="entry name" value="WH-like_DNA-bd_sf"/>
</dbReference>
<dbReference type="Proteomes" id="UP000008817">
    <property type="component" value="Chromosome"/>
</dbReference>
<dbReference type="KEGG" id="rec:RHECIAT_CH0003041"/>
<dbReference type="GO" id="GO:0003700">
    <property type="term" value="F:DNA-binding transcription factor activity"/>
    <property type="evidence" value="ECO:0007669"/>
    <property type="project" value="InterPro"/>
</dbReference>
<evidence type="ECO:0000256" key="2">
    <source>
        <dbReference type="ARBA" id="ARBA00023125"/>
    </source>
</evidence>
<dbReference type="PROSITE" id="PS51071">
    <property type="entry name" value="HTH_RPIR"/>
    <property type="match status" value="1"/>
</dbReference>
<keyword evidence="1" id="KW-0805">Transcription regulation</keyword>
<dbReference type="Pfam" id="PF01380">
    <property type="entry name" value="SIS"/>
    <property type="match status" value="1"/>
</dbReference>
<dbReference type="eggNOG" id="COG1737">
    <property type="taxonomic scope" value="Bacteria"/>
</dbReference>
<sequence>MTWIVTALLNLVGGVAPDHPRGARSVTTASKTVSDVIHSHLGVLTRAEKQLAESLLDNYPVSGLGSITTIAENAGVSTPTVVRMVQKLGFKGYPDFQARLHLEVEATISNPIAKHDRWAQNAPGTHILNRFADAIMGNLRQTLTDLDTATFDSVATLLSDRKRGLYFVGGRITGALAEYFFTHMQVIRPATTLLSSNSSSWPQYALNMNAGDILIIFDIRRYEQEMVSLATAARKRGAEIVVFTDQWGSPAAKLARHAFRVRIEAPSAWDSSVVTLFIVEALIEAVQNSTWDETKERMKTLEGLFEQTKLFRKPG</sequence>
<organism evidence="5 6">
    <name type="scientific">Rhizobium etli (strain CIAT 652)</name>
    <dbReference type="NCBI Taxonomy" id="491916"/>
    <lineage>
        <taxon>Bacteria</taxon>
        <taxon>Pseudomonadati</taxon>
        <taxon>Pseudomonadota</taxon>
        <taxon>Alphaproteobacteria</taxon>
        <taxon>Hyphomicrobiales</taxon>
        <taxon>Rhizobiaceae</taxon>
        <taxon>Rhizobium/Agrobacterium group</taxon>
        <taxon>Rhizobium</taxon>
    </lineage>
</organism>
<dbReference type="Gene3D" id="3.40.50.10490">
    <property type="entry name" value="Glucose-6-phosphate isomerase like protein, domain 1"/>
    <property type="match status" value="1"/>
</dbReference>
<feature type="domain" description="HTH rpiR-type" evidence="4">
    <location>
        <begin position="31"/>
        <end position="107"/>
    </location>
</feature>
<dbReference type="CDD" id="cd05013">
    <property type="entry name" value="SIS_RpiR"/>
    <property type="match status" value="1"/>
</dbReference>
<dbReference type="InterPro" id="IPR046348">
    <property type="entry name" value="SIS_dom_sf"/>
</dbReference>
<accession>B3PUA9</accession>
<dbReference type="GO" id="GO:0003677">
    <property type="term" value="F:DNA binding"/>
    <property type="evidence" value="ECO:0007669"/>
    <property type="project" value="UniProtKB-KW"/>
</dbReference>
<evidence type="ECO:0000256" key="3">
    <source>
        <dbReference type="ARBA" id="ARBA00023163"/>
    </source>
</evidence>
<dbReference type="PANTHER" id="PTHR30514:SF18">
    <property type="entry name" value="RPIR-FAMILY TRANSCRIPTIONAL REGULATOR"/>
    <property type="match status" value="1"/>
</dbReference>
<dbReference type="GO" id="GO:1901135">
    <property type="term" value="P:carbohydrate derivative metabolic process"/>
    <property type="evidence" value="ECO:0007669"/>
    <property type="project" value="InterPro"/>
</dbReference>
<dbReference type="Gene3D" id="1.10.10.10">
    <property type="entry name" value="Winged helix-like DNA-binding domain superfamily/Winged helix DNA-binding domain"/>
    <property type="match status" value="1"/>
</dbReference>
<keyword evidence="2" id="KW-0238">DNA-binding</keyword>
<dbReference type="HOGENOM" id="CLU_055769_1_2_5"/>
<dbReference type="EMBL" id="CP001074">
    <property type="protein sequence ID" value="ACE91990.1"/>
    <property type="molecule type" value="Genomic_DNA"/>
</dbReference>
<dbReference type="InterPro" id="IPR009057">
    <property type="entry name" value="Homeodomain-like_sf"/>
</dbReference>
<dbReference type="InterPro" id="IPR000281">
    <property type="entry name" value="HTH_RpiR"/>
</dbReference>
<gene>
    <name evidence="5" type="ordered locus">RHECIAT_CH0003041</name>
</gene>
<dbReference type="InterPro" id="IPR047640">
    <property type="entry name" value="RpiR-like"/>
</dbReference>
<evidence type="ECO:0000313" key="6">
    <source>
        <dbReference type="Proteomes" id="UP000008817"/>
    </source>
</evidence>
<evidence type="ECO:0000259" key="4">
    <source>
        <dbReference type="PROSITE" id="PS51071"/>
    </source>
</evidence>
<dbReference type="SUPFAM" id="SSF46689">
    <property type="entry name" value="Homeodomain-like"/>
    <property type="match status" value="1"/>
</dbReference>
<evidence type="ECO:0000313" key="5">
    <source>
        <dbReference type="EMBL" id="ACE91990.1"/>
    </source>
</evidence>
<name>B3PUA9_RHIE6</name>
<keyword evidence="3" id="KW-0804">Transcription</keyword>
<dbReference type="InterPro" id="IPR001347">
    <property type="entry name" value="SIS_dom"/>
</dbReference>
<proteinExistence type="predicted"/>
<evidence type="ECO:0000256" key="1">
    <source>
        <dbReference type="ARBA" id="ARBA00023015"/>
    </source>
</evidence>
<reference evidence="5 6" key="1">
    <citation type="submission" date="2008-04" db="EMBL/GenBank/DDBJ databases">
        <title>Genome diversity and DNA divergence of Rhizobium etli.</title>
        <authorList>
            <person name="Gonzalez V."/>
            <person name="Acosta J.L."/>
            <person name="Santamaria R.I."/>
            <person name="Bustos P."/>
            <person name="Hernandez-Gonzalez I.L."/>
            <person name="Fernandez J.L."/>
            <person name="Diaz R."/>
            <person name="Flores M."/>
            <person name="Mora J."/>
            <person name="Palacios R."/>
            <person name="Davila G."/>
        </authorList>
    </citation>
    <scope>NUCLEOTIDE SEQUENCE [LARGE SCALE GENOMIC DNA]</scope>
    <source>
        <strain evidence="5 6">CIAT 652</strain>
    </source>
</reference>
<dbReference type="SUPFAM" id="SSF53697">
    <property type="entry name" value="SIS domain"/>
    <property type="match status" value="1"/>
</dbReference>
<dbReference type="AlphaFoldDB" id="B3PUA9"/>
<dbReference type="Pfam" id="PF01418">
    <property type="entry name" value="HTH_6"/>
    <property type="match status" value="1"/>
</dbReference>
<dbReference type="InterPro" id="IPR035472">
    <property type="entry name" value="RpiR-like_SIS"/>
</dbReference>
<protein>
    <submittedName>
        <fullName evidence="5">Probable transcriptional regulator protein, RpiR family</fullName>
    </submittedName>
</protein>
<dbReference type="GO" id="GO:0097367">
    <property type="term" value="F:carbohydrate derivative binding"/>
    <property type="evidence" value="ECO:0007669"/>
    <property type="project" value="InterPro"/>
</dbReference>
<dbReference type="PANTHER" id="PTHR30514">
    <property type="entry name" value="GLUCOKINASE"/>
    <property type="match status" value="1"/>
</dbReference>